<organism evidence="9 10">
    <name type="scientific">Mesosutterella multiformis</name>
    <dbReference type="NCBI Taxonomy" id="2259133"/>
    <lineage>
        <taxon>Bacteria</taxon>
        <taxon>Pseudomonadati</taxon>
        <taxon>Pseudomonadota</taxon>
        <taxon>Betaproteobacteria</taxon>
        <taxon>Burkholderiales</taxon>
        <taxon>Sutterellaceae</taxon>
        <taxon>Mesosutterella</taxon>
    </lineage>
</organism>
<dbReference type="PROSITE" id="PS50893">
    <property type="entry name" value="ABC_TRANSPORTER_2"/>
    <property type="match status" value="1"/>
</dbReference>
<dbReference type="PROSITE" id="PS00211">
    <property type="entry name" value="ABC_TRANSPORTER_1"/>
    <property type="match status" value="1"/>
</dbReference>
<dbReference type="GO" id="GO:0005886">
    <property type="term" value="C:plasma membrane"/>
    <property type="evidence" value="ECO:0007669"/>
    <property type="project" value="UniProtKB-SubCell"/>
</dbReference>
<dbReference type="Proteomes" id="UP000266091">
    <property type="component" value="Unassembled WGS sequence"/>
</dbReference>
<accession>A0A388SH02</accession>
<reference evidence="9 10" key="1">
    <citation type="journal article" date="2018" name="Int. J. Syst. Evol. Microbiol.">
        <title>Mesosutterella multiformis gen. nov., sp. nov., a member of the family Sutterellaceae and Sutterella megalosphaeroides sp. nov., isolated from human faeces.</title>
        <authorList>
            <person name="Sakamoto M."/>
            <person name="Ikeyama N."/>
            <person name="Kunihiro T."/>
            <person name="Iino T."/>
            <person name="Yuki M."/>
            <person name="Ohkuma M."/>
        </authorList>
    </citation>
    <scope>NUCLEOTIDE SEQUENCE [LARGE SCALE GENOMIC DNA]</scope>
    <source>
        <strain evidence="9 10">4NBBH2</strain>
    </source>
</reference>
<dbReference type="AlphaFoldDB" id="A0A388SH02"/>
<dbReference type="InterPro" id="IPR017871">
    <property type="entry name" value="ABC_transporter-like_CS"/>
</dbReference>
<comment type="caution">
    <text evidence="9">The sequence shown here is derived from an EMBL/GenBank/DDBJ whole genome shotgun (WGS) entry which is preliminary data.</text>
</comment>
<dbReference type="InterPro" id="IPR050086">
    <property type="entry name" value="MetN_ABC_transporter-like"/>
</dbReference>
<evidence type="ECO:0000256" key="2">
    <source>
        <dbReference type="ARBA" id="ARBA00005417"/>
    </source>
</evidence>
<dbReference type="SUPFAM" id="SSF52540">
    <property type="entry name" value="P-loop containing nucleoside triphosphate hydrolases"/>
    <property type="match status" value="1"/>
</dbReference>
<evidence type="ECO:0000256" key="6">
    <source>
        <dbReference type="ARBA" id="ARBA00022840"/>
    </source>
</evidence>
<dbReference type="InterPro" id="IPR030679">
    <property type="entry name" value="ABC_ATPase_HisP-typ"/>
</dbReference>
<evidence type="ECO:0000256" key="3">
    <source>
        <dbReference type="ARBA" id="ARBA00022448"/>
    </source>
</evidence>
<keyword evidence="5" id="KW-0547">Nucleotide-binding</keyword>
<keyword evidence="7" id="KW-0472">Membrane</keyword>
<accession>A0A401LN63</accession>
<dbReference type="PANTHER" id="PTHR43166:SF35">
    <property type="entry name" value="L-CYSTINE IMPORT ATP-BINDING PROTEIN TCYN"/>
    <property type="match status" value="1"/>
</dbReference>
<dbReference type="GO" id="GO:0016887">
    <property type="term" value="F:ATP hydrolysis activity"/>
    <property type="evidence" value="ECO:0007669"/>
    <property type="project" value="InterPro"/>
</dbReference>
<gene>
    <name evidence="9" type="ORF">MESMUL_13180</name>
</gene>
<evidence type="ECO:0000256" key="1">
    <source>
        <dbReference type="ARBA" id="ARBA00004202"/>
    </source>
</evidence>
<evidence type="ECO:0000256" key="5">
    <source>
        <dbReference type="ARBA" id="ARBA00022741"/>
    </source>
</evidence>
<comment type="subcellular location">
    <subcellularLocation>
        <location evidence="1">Cell membrane</location>
        <topology evidence="1">Peripheral membrane protein</topology>
    </subcellularLocation>
</comment>
<dbReference type="RefSeq" id="WP_116270245.1">
    <property type="nucleotide sequence ID" value="NZ_BGZJ01000001.1"/>
</dbReference>
<dbReference type="PIRSF" id="PIRSF039085">
    <property type="entry name" value="ABC_ATPase_HisP"/>
    <property type="match status" value="1"/>
</dbReference>
<proteinExistence type="inferred from homology"/>
<dbReference type="FunFam" id="3.40.50.300:FF:000020">
    <property type="entry name" value="Amino acid ABC transporter ATP-binding component"/>
    <property type="match status" value="1"/>
</dbReference>
<evidence type="ECO:0000256" key="4">
    <source>
        <dbReference type="ARBA" id="ARBA00022475"/>
    </source>
</evidence>
<dbReference type="GO" id="GO:0015424">
    <property type="term" value="F:ABC-type amino acid transporter activity"/>
    <property type="evidence" value="ECO:0007669"/>
    <property type="project" value="InterPro"/>
</dbReference>
<keyword evidence="3" id="KW-0813">Transport</keyword>
<name>A0A388SH02_9BURK</name>
<evidence type="ECO:0000313" key="10">
    <source>
        <dbReference type="Proteomes" id="UP000266091"/>
    </source>
</evidence>
<dbReference type="InterPro" id="IPR027417">
    <property type="entry name" value="P-loop_NTPase"/>
</dbReference>
<evidence type="ECO:0000259" key="8">
    <source>
        <dbReference type="PROSITE" id="PS50893"/>
    </source>
</evidence>
<dbReference type="Pfam" id="PF00005">
    <property type="entry name" value="ABC_tran"/>
    <property type="match status" value="1"/>
</dbReference>
<feature type="domain" description="ABC transporter" evidence="8">
    <location>
        <begin position="14"/>
        <end position="258"/>
    </location>
</feature>
<keyword evidence="4" id="KW-1003">Cell membrane</keyword>
<evidence type="ECO:0000313" key="9">
    <source>
        <dbReference type="EMBL" id="GBO93964.1"/>
    </source>
</evidence>
<sequence length="262" mass="29186">MTEELTARNTEPFVICRDVRKSFGSNEVLRGISLEVKKGEVVVILGPSGSGKSTLLRCINHLETMDSGMITVGGEAIGYEMRNGELWEAPYPVVAKQRSRIGMVFQAFNLFPHLTVLENVMLFPVSVHHVPKDEAKKKALEILDRVGLADKANEYPRRLSGGQQQRVSIARALAIEPELLLFDEPTSALDPELVGEVLQTMKSLAEQGYTMIIVTHEIPFTREVADRVVFMADGVVVEEGAPDDVMVNPKTDRFRTFLSRYL</sequence>
<dbReference type="OrthoDB" id="9811169at2"/>
<evidence type="ECO:0000256" key="7">
    <source>
        <dbReference type="ARBA" id="ARBA00023136"/>
    </source>
</evidence>
<dbReference type="InterPro" id="IPR003593">
    <property type="entry name" value="AAA+_ATPase"/>
</dbReference>
<comment type="similarity">
    <text evidence="2">Belongs to the ABC transporter superfamily.</text>
</comment>
<protein>
    <submittedName>
        <fullName evidence="9">ATP-binding protein</fullName>
    </submittedName>
</protein>
<dbReference type="Gene3D" id="3.40.50.300">
    <property type="entry name" value="P-loop containing nucleotide triphosphate hydrolases"/>
    <property type="match status" value="1"/>
</dbReference>
<dbReference type="InterPro" id="IPR003439">
    <property type="entry name" value="ABC_transporter-like_ATP-bd"/>
</dbReference>
<dbReference type="CDD" id="cd03262">
    <property type="entry name" value="ABC_HisP_GlnQ"/>
    <property type="match status" value="1"/>
</dbReference>
<dbReference type="EMBL" id="BGZJ01000001">
    <property type="protein sequence ID" value="GBO93964.1"/>
    <property type="molecule type" value="Genomic_DNA"/>
</dbReference>
<dbReference type="SMART" id="SM00382">
    <property type="entry name" value="AAA"/>
    <property type="match status" value="1"/>
</dbReference>
<keyword evidence="10" id="KW-1185">Reference proteome</keyword>
<dbReference type="GO" id="GO:0005524">
    <property type="term" value="F:ATP binding"/>
    <property type="evidence" value="ECO:0007669"/>
    <property type="project" value="UniProtKB-KW"/>
</dbReference>
<keyword evidence="6 9" id="KW-0067">ATP-binding</keyword>
<dbReference type="PANTHER" id="PTHR43166">
    <property type="entry name" value="AMINO ACID IMPORT ATP-BINDING PROTEIN"/>
    <property type="match status" value="1"/>
</dbReference>